<evidence type="ECO:0000313" key="2">
    <source>
        <dbReference type="EMBL" id="GAH58341.1"/>
    </source>
</evidence>
<protein>
    <recommendedName>
        <fullName evidence="3">Glycosyltransferase RgtA/B/C/D-like domain-containing protein</fullName>
    </recommendedName>
</protein>
<name>X1GK83_9ZZZZ</name>
<feature type="transmembrane region" description="Helical" evidence="1">
    <location>
        <begin position="121"/>
        <end position="138"/>
    </location>
</feature>
<sequence length="148" mass="16544">SVFVAAAFALYPLHVESVAWAAERKDVLSSFFFMLILTAYFQYTKRPGIGRYLFVVLLFVLGLLAKPMLVTLPFVLLLLDYWPLKRLHADLPSNTDVLTASSATNPGCPQKSVSWLVIEKIPLLIPVIASCIVTFIAQKKLGRSYLVR</sequence>
<keyword evidence="1" id="KW-1133">Transmembrane helix</keyword>
<feature type="transmembrane region" description="Helical" evidence="1">
    <location>
        <begin position="27"/>
        <end position="43"/>
    </location>
</feature>
<feature type="transmembrane region" description="Helical" evidence="1">
    <location>
        <begin position="52"/>
        <end position="79"/>
    </location>
</feature>
<evidence type="ECO:0000256" key="1">
    <source>
        <dbReference type="SAM" id="Phobius"/>
    </source>
</evidence>
<organism evidence="2">
    <name type="scientific">marine sediment metagenome</name>
    <dbReference type="NCBI Taxonomy" id="412755"/>
    <lineage>
        <taxon>unclassified sequences</taxon>
        <taxon>metagenomes</taxon>
        <taxon>ecological metagenomes</taxon>
    </lineage>
</organism>
<reference evidence="2" key="1">
    <citation type="journal article" date="2014" name="Front. Microbiol.">
        <title>High frequency of phylogenetically diverse reductive dehalogenase-homologous genes in deep subseafloor sedimentary metagenomes.</title>
        <authorList>
            <person name="Kawai M."/>
            <person name="Futagami T."/>
            <person name="Toyoda A."/>
            <person name="Takaki Y."/>
            <person name="Nishi S."/>
            <person name="Hori S."/>
            <person name="Arai W."/>
            <person name="Tsubouchi T."/>
            <person name="Morono Y."/>
            <person name="Uchiyama I."/>
            <person name="Ito T."/>
            <person name="Fujiyama A."/>
            <person name="Inagaki F."/>
            <person name="Takami H."/>
        </authorList>
    </citation>
    <scope>NUCLEOTIDE SEQUENCE</scope>
    <source>
        <strain evidence="2">Expedition CK06-06</strain>
    </source>
</reference>
<gene>
    <name evidence="2" type="ORF">S03H2_38716</name>
</gene>
<proteinExistence type="predicted"/>
<dbReference type="EMBL" id="BARU01023884">
    <property type="protein sequence ID" value="GAH58341.1"/>
    <property type="molecule type" value="Genomic_DNA"/>
</dbReference>
<keyword evidence="1" id="KW-0472">Membrane</keyword>
<dbReference type="AlphaFoldDB" id="X1GK83"/>
<accession>X1GK83</accession>
<keyword evidence="1" id="KW-0812">Transmembrane</keyword>
<feature type="non-terminal residue" evidence="2">
    <location>
        <position position="1"/>
    </location>
</feature>
<evidence type="ECO:0008006" key="3">
    <source>
        <dbReference type="Google" id="ProtNLM"/>
    </source>
</evidence>
<comment type="caution">
    <text evidence="2">The sequence shown here is derived from an EMBL/GenBank/DDBJ whole genome shotgun (WGS) entry which is preliminary data.</text>
</comment>